<feature type="region of interest" description="Disordered" evidence="1">
    <location>
        <begin position="193"/>
        <end position="212"/>
    </location>
</feature>
<keyword evidence="3" id="KW-1185">Reference proteome</keyword>
<dbReference type="EMBL" id="LBJQ01000066">
    <property type="protein sequence ID" value="RXH30123.1"/>
    <property type="molecule type" value="Genomic_DNA"/>
</dbReference>
<organism evidence="2 3">
    <name type="scientific">Bradyrhizobium nanningense</name>
    <dbReference type="NCBI Taxonomy" id="1325118"/>
    <lineage>
        <taxon>Bacteria</taxon>
        <taxon>Pseudomonadati</taxon>
        <taxon>Pseudomonadota</taxon>
        <taxon>Alphaproteobacteria</taxon>
        <taxon>Hyphomicrobiales</taxon>
        <taxon>Nitrobacteraceae</taxon>
        <taxon>Bradyrhizobium</taxon>
    </lineage>
</organism>
<dbReference type="InterPro" id="IPR052931">
    <property type="entry name" value="Prophage_regulatory_activator"/>
</dbReference>
<dbReference type="InterPro" id="IPR009061">
    <property type="entry name" value="DNA-bd_dom_put_sf"/>
</dbReference>
<dbReference type="PANTHER" id="PTHR36154:SF1">
    <property type="entry name" value="DNA-BINDING TRANSCRIPTIONAL ACTIVATOR ALPA"/>
    <property type="match status" value="1"/>
</dbReference>
<feature type="compositionally biased region" description="Basic and acidic residues" evidence="1">
    <location>
        <begin position="199"/>
        <end position="212"/>
    </location>
</feature>
<evidence type="ECO:0000256" key="1">
    <source>
        <dbReference type="SAM" id="MobiDB-lite"/>
    </source>
</evidence>
<accession>A0A4Q0S4W0</accession>
<sequence length="212" mass="24542">MAVMISTELAKRFCVTCNQEKPETEFSLTARNGCERHRMQVCAECHALGEPEKNSAPDNWPRPRRMLNEKQVLEIVPVGRSTLWRMEKAGRFPRSTYISPNRRIWFEDEIIAWQKAIAECDPHFDPARGRGKGRRKAREQAAVQLTRTTKSRSNVPWLRWRLPTSRGFNRLAIHISDEVPFERGPRALVAWGGPVHGAPSERRRSSKVFRQE</sequence>
<comment type="caution">
    <text evidence="2">The sequence shown here is derived from an EMBL/GenBank/DDBJ whole genome shotgun (WGS) entry which is preliminary data.</text>
</comment>
<dbReference type="Proteomes" id="UP000289546">
    <property type="component" value="Unassembled WGS sequence"/>
</dbReference>
<gene>
    <name evidence="2" type="ORF">XH99_12045</name>
</gene>
<dbReference type="AlphaFoldDB" id="A0A4Q0S4W0"/>
<dbReference type="PANTHER" id="PTHR36154">
    <property type="entry name" value="DNA-BINDING TRANSCRIPTIONAL ACTIVATOR ALPA"/>
    <property type="match status" value="1"/>
</dbReference>
<dbReference type="SUPFAM" id="SSF46955">
    <property type="entry name" value="Putative DNA-binding domain"/>
    <property type="match status" value="1"/>
</dbReference>
<dbReference type="InterPro" id="IPR010260">
    <property type="entry name" value="AlpA"/>
</dbReference>
<reference evidence="2 3" key="1">
    <citation type="submission" date="2015-04" db="EMBL/GenBank/DDBJ databases">
        <title>Comparative genomics of rhizobia nodulating Arachis hypogaea in China.</title>
        <authorList>
            <person name="Li Y."/>
        </authorList>
    </citation>
    <scope>NUCLEOTIDE SEQUENCE [LARGE SCALE GENOMIC DNA]</scope>
    <source>
        <strain evidence="2 3">CCBAU 51757</strain>
    </source>
</reference>
<protein>
    <recommendedName>
        <fullName evidence="4">AlpA family phage regulatory protein</fullName>
    </recommendedName>
</protein>
<evidence type="ECO:0008006" key="4">
    <source>
        <dbReference type="Google" id="ProtNLM"/>
    </source>
</evidence>
<name>A0A4Q0S4W0_9BRAD</name>
<proteinExistence type="predicted"/>
<evidence type="ECO:0000313" key="2">
    <source>
        <dbReference type="EMBL" id="RXH30123.1"/>
    </source>
</evidence>
<evidence type="ECO:0000313" key="3">
    <source>
        <dbReference type="Proteomes" id="UP000289546"/>
    </source>
</evidence>
<dbReference type="RefSeq" id="WP_164936099.1">
    <property type="nucleotide sequence ID" value="NZ_LBJC01000021.1"/>
</dbReference>
<dbReference type="Pfam" id="PF05930">
    <property type="entry name" value="Phage_AlpA"/>
    <property type="match status" value="1"/>
</dbReference>